<dbReference type="EMBL" id="GBXM01070787">
    <property type="protein sequence ID" value="JAH37790.1"/>
    <property type="molecule type" value="Transcribed_RNA"/>
</dbReference>
<evidence type="ECO:0000313" key="1">
    <source>
        <dbReference type="EMBL" id="JAH37790.1"/>
    </source>
</evidence>
<sequence>MMLCQACPAAIFLFLFVLVASCLKFSLHHMKHMCSWMQITLM</sequence>
<reference evidence="1" key="1">
    <citation type="submission" date="2014-11" db="EMBL/GenBank/DDBJ databases">
        <authorList>
            <person name="Amaro Gonzalez C."/>
        </authorList>
    </citation>
    <scope>NUCLEOTIDE SEQUENCE</scope>
</reference>
<reference evidence="1" key="2">
    <citation type="journal article" date="2015" name="Fish Shellfish Immunol.">
        <title>Early steps in the European eel (Anguilla anguilla)-Vibrio vulnificus interaction in the gills: Role of the RtxA13 toxin.</title>
        <authorList>
            <person name="Callol A."/>
            <person name="Pajuelo D."/>
            <person name="Ebbesson L."/>
            <person name="Teles M."/>
            <person name="MacKenzie S."/>
            <person name="Amaro C."/>
        </authorList>
    </citation>
    <scope>NUCLEOTIDE SEQUENCE</scope>
</reference>
<protein>
    <submittedName>
        <fullName evidence="1">Uncharacterized protein</fullName>
    </submittedName>
</protein>
<name>A0A0E9SAT9_ANGAN</name>
<dbReference type="AlphaFoldDB" id="A0A0E9SAT9"/>
<organism evidence="1">
    <name type="scientific">Anguilla anguilla</name>
    <name type="common">European freshwater eel</name>
    <name type="synonym">Muraena anguilla</name>
    <dbReference type="NCBI Taxonomy" id="7936"/>
    <lineage>
        <taxon>Eukaryota</taxon>
        <taxon>Metazoa</taxon>
        <taxon>Chordata</taxon>
        <taxon>Craniata</taxon>
        <taxon>Vertebrata</taxon>
        <taxon>Euteleostomi</taxon>
        <taxon>Actinopterygii</taxon>
        <taxon>Neopterygii</taxon>
        <taxon>Teleostei</taxon>
        <taxon>Anguilliformes</taxon>
        <taxon>Anguillidae</taxon>
        <taxon>Anguilla</taxon>
    </lineage>
</organism>
<proteinExistence type="predicted"/>
<accession>A0A0E9SAT9</accession>